<keyword evidence="16" id="KW-1185">Reference proteome</keyword>
<evidence type="ECO:0000256" key="3">
    <source>
        <dbReference type="ARBA" id="ARBA00022448"/>
    </source>
</evidence>
<feature type="transmembrane region" description="Helical" evidence="14">
    <location>
        <begin position="70"/>
        <end position="90"/>
    </location>
</feature>
<dbReference type="InterPro" id="IPR001873">
    <property type="entry name" value="ENaC"/>
</dbReference>
<sequence>MPGALRHRSPPYLNKIHYSGMGGEKMHLISNNQGVSAVEPRSESPTNGIAEETQNSTSEEKKDVVSSNRCFVWIVLKGFTFITCLLFLFYQSVLFYHHYFTYPLTTRYEIKKIRELTKPAITICNRNLFLLSWFCDAHSKFCQTPNNLDEFCVMRYYYCKEHNSKLKIPKLGFYAEKPSEEFRMFLLDTYKSHSMRNAFFLRNALR</sequence>
<evidence type="ECO:0000313" key="15">
    <source>
        <dbReference type="EMBL" id="CAL1294591.1"/>
    </source>
</evidence>
<evidence type="ECO:0000256" key="14">
    <source>
        <dbReference type="SAM" id="Phobius"/>
    </source>
</evidence>
<comment type="subcellular location">
    <subcellularLocation>
        <location evidence="1">Membrane</location>
        <topology evidence="1">Multi-pass membrane protein</topology>
    </subcellularLocation>
</comment>
<keyword evidence="11 12" id="KW-0407">Ion channel</keyword>
<comment type="caution">
    <text evidence="15">The sequence shown here is derived from an EMBL/GenBank/DDBJ whole genome shotgun (WGS) entry which is preliminary data.</text>
</comment>
<reference evidence="15 16" key="1">
    <citation type="submission" date="2024-04" db="EMBL/GenBank/DDBJ databases">
        <authorList>
            <person name="Rising A."/>
            <person name="Reimegard J."/>
            <person name="Sonavane S."/>
            <person name="Akerstrom W."/>
            <person name="Nylinder S."/>
            <person name="Hedman E."/>
            <person name="Kallberg Y."/>
        </authorList>
    </citation>
    <scope>NUCLEOTIDE SEQUENCE [LARGE SCALE GENOMIC DNA]</scope>
</reference>
<evidence type="ECO:0000256" key="12">
    <source>
        <dbReference type="RuleBase" id="RU000679"/>
    </source>
</evidence>
<dbReference type="GO" id="GO:0016020">
    <property type="term" value="C:membrane"/>
    <property type="evidence" value="ECO:0007669"/>
    <property type="project" value="UniProtKB-SubCell"/>
</dbReference>
<keyword evidence="8 12" id="KW-0406">Ion transport</keyword>
<dbReference type="Proteomes" id="UP001497382">
    <property type="component" value="Unassembled WGS sequence"/>
</dbReference>
<evidence type="ECO:0000256" key="11">
    <source>
        <dbReference type="ARBA" id="ARBA00023303"/>
    </source>
</evidence>
<dbReference type="AlphaFoldDB" id="A0AAV2BFI9"/>
<keyword evidence="10 12" id="KW-0739">Sodium transport</keyword>
<protein>
    <submittedName>
        <fullName evidence="15">Uncharacterized protein</fullName>
    </submittedName>
</protein>
<evidence type="ECO:0000256" key="13">
    <source>
        <dbReference type="SAM" id="MobiDB-lite"/>
    </source>
</evidence>
<name>A0AAV2BFI9_9ARAC</name>
<evidence type="ECO:0000313" key="16">
    <source>
        <dbReference type="Proteomes" id="UP001497382"/>
    </source>
</evidence>
<evidence type="ECO:0000256" key="9">
    <source>
        <dbReference type="ARBA" id="ARBA00023136"/>
    </source>
</evidence>
<organism evidence="15 16">
    <name type="scientific">Larinioides sclopetarius</name>
    <dbReference type="NCBI Taxonomy" id="280406"/>
    <lineage>
        <taxon>Eukaryota</taxon>
        <taxon>Metazoa</taxon>
        <taxon>Ecdysozoa</taxon>
        <taxon>Arthropoda</taxon>
        <taxon>Chelicerata</taxon>
        <taxon>Arachnida</taxon>
        <taxon>Araneae</taxon>
        <taxon>Araneomorphae</taxon>
        <taxon>Entelegynae</taxon>
        <taxon>Araneoidea</taxon>
        <taxon>Araneidae</taxon>
        <taxon>Larinioides</taxon>
    </lineage>
</organism>
<evidence type="ECO:0000256" key="2">
    <source>
        <dbReference type="ARBA" id="ARBA00007193"/>
    </source>
</evidence>
<comment type="similarity">
    <text evidence="2 12">Belongs to the amiloride-sensitive sodium channel (TC 1.A.6) family.</text>
</comment>
<keyword evidence="3 12" id="KW-0813">Transport</keyword>
<dbReference type="GO" id="GO:0005272">
    <property type="term" value="F:sodium channel activity"/>
    <property type="evidence" value="ECO:0007669"/>
    <property type="project" value="UniProtKB-KW"/>
</dbReference>
<keyword evidence="4 12" id="KW-0894">Sodium channel</keyword>
<keyword evidence="5 12" id="KW-0812">Transmembrane</keyword>
<evidence type="ECO:0000256" key="4">
    <source>
        <dbReference type="ARBA" id="ARBA00022461"/>
    </source>
</evidence>
<feature type="compositionally biased region" description="Polar residues" evidence="13">
    <location>
        <begin position="43"/>
        <end position="57"/>
    </location>
</feature>
<feature type="region of interest" description="Disordered" evidence="13">
    <location>
        <begin position="37"/>
        <end position="60"/>
    </location>
</feature>
<accession>A0AAV2BFI9</accession>
<evidence type="ECO:0000256" key="8">
    <source>
        <dbReference type="ARBA" id="ARBA00023065"/>
    </source>
</evidence>
<dbReference type="EMBL" id="CAXIEN010000349">
    <property type="protein sequence ID" value="CAL1294591.1"/>
    <property type="molecule type" value="Genomic_DNA"/>
</dbReference>
<dbReference type="Pfam" id="PF00858">
    <property type="entry name" value="ASC"/>
    <property type="match status" value="1"/>
</dbReference>
<keyword evidence="6 14" id="KW-1133">Transmembrane helix</keyword>
<evidence type="ECO:0000256" key="5">
    <source>
        <dbReference type="ARBA" id="ARBA00022692"/>
    </source>
</evidence>
<keyword evidence="7" id="KW-0915">Sodium</keyword>
<evidence type="ECO:0000256" key="7">
    <source>
        <dbReference type="ARBA" id="ARBA00023053"/>
    </source>
</evidence>
<keyword evidence="9 14" id="KW-0472">Membrane</keyword>
<gene>
    <name evidence="15" type="ORF">LARSCL_LOCUS18801</name>
</gene>
<proteinExistence type="inferred from homology"/>
<evidence type="ECO:0000256" key="10">
    <source>
        <dbReference type="ARBA" id="ARBA00023201"/>
    </source>
</evidence>
<evidence type="ECO:0000256" key="6">
    <source>
        <dbReference type="ARBA" id="ARBA00022989"/>
    </source>
</evidence>
<evidence type="ECO:0000256" key="1">
    <source>
        <dbReference type="ARBA" id="ARBA00004141"/>
    </source>
</evidence>